<organism evidence="1 2">
    <name type="scientific">Schizopora paradoxa</name>
    <dbReference type="NCBI Taxonomy" id="27342"/>
    <lineage>
        <taxon>Eukaryota</taxon>
        <taxon>Fungi</taxon>
        <taxon>Dikarya</taxon>
        <taxon>Basidiomycota</taxon>
        <taxon>Agaricomycotina</taxon>
        <taxon>Agaricomycetes</taxon>
        <taxon>Hymenochaetales</taxon>
        <taxon>Schizoporaceae</taxon>
        <taxon>Schizopora</taxon>
    </lineage>
</organism>
<dbReference type="OrthoDB" id="274691at2759"/>
<accession>A0A0H2R861</accession>
<dbReference type="PANTHER" id="PTHR10091">
    <property type="entry name" value="ALDOSE-1-EPIMERASE"/>
    <property type="match status" value="1"/>
</dbReference>
<dbReference type="SUPFAM" id="SSF74650">
    <property type="entry name" value="Galactose mutarotase-like"/>
    <property type="match status" value="1"/>
</dbReference>
<proteinExistence type="predicted"/>
<dbReference type="Gene3D" id="2.70.98.10">
    <property type="match status" value="1"/>
</dbReference>
<dbReference type="Pfam" id="PF01263">
    <property type="entry name" value="Aldose_epim"/>
    <property type="match status" value="1"/>
</dbReference>
<dbReference type="InParanoid" id="A0A0H2R861"/>
<protein>
    <submittedName>
        <fullName evidence="1">Galactose mutarotase-like protein</fullName>
    </submittedName>
</protein>
<dbReference type="GO" id="GO:0004034">
    <property type="term" value="F:aldose 1-epimerase activity"/>
    <property type="evidence" value="ECO:0007669"/>
    <property type="project" value="TreeGrafter"/>
</dbReference>
<dbReference type="EMBL" id="KQ086275">
    <property type="protein sequence ID" value="KLO05703.1"/>
    <property type="molecule type" value="Genomic_DNA"/>
</dbReference>
<evidence type="ECO:0000313" key="1">
    <source>
        <dbReference type="EMBL" id="KLO05703.1"/>
    </source>
</evidence>
<name>A0A0H2R861_9AGAM</name>
<sequence length="430" mass="46751">MSSETALSPVTLALPSEGKPSLSVEVLPYGVTVHKLLVDIEGQIHDLLIGPEDAEDFSDKNHRFHNTIVGRYSNRIPTGKFNIERNGVKSVFESIANPGGNPAASLHGGPKGFDDVEWKVSVPAKATLFSEKELASLAGIESAVLFSHVSEDGDQGFPGKLLTEVVAALLPPKEKASVDGEKTIGSVLLVYRAKLVDGKKTVTPVNLTQHWGFNLEASIPNRDRTMLTVKNHLLDMKDATHIVEVDKNQLSTGKLLPVKGTPHHHGPKLIGERYPNPGYDHFYVFDRSAYDSVAAKSPGRVDLKDLSKLDLINQIIDLHKKKATPLADLSSERSGLKLSFYSNQSGCQFYSGIAVTADSSRKKIHGGEGILGTGNGYNPGCAAFFEFHEPLAAFLNPETSFSGNDTLLTSDELYNNWVLVDVKYRKPKGL</sequence>
<dbReference type="InterPro" id="IPR014718">
    <property type="entry name" value="GH-type_carb-bd"/>
</dbReference>
<gene>
    <name evidence="1" type="ORF">SCHPADRAFT_862135</name>
</gene>
<dbReference type="AlphaFoldDB" id="A0A0H2R861"/>
<dbReference type="GO" id="GO:0030246">
    <property type="term" value="F:carbohydrate binding"/>
    <property type="evidence" value="ECO:0007669"/>
    <property type="project" value="InterPro"/>
</dbReference>
<dbReference type="GO" id="GO:0033499">
    <property type="term" value="P:galactose catabolic process via UDP-galactose, Leloir pathway"/>
    <property type="evidence" value="ECO:0007669"/>
    <property type="project" value="TreeGrafter"/>
</dbReference>
<dbReference type="STRING" id="27342.A0A0H2R861"/>
<reference evidence="1 2" key="1">
    <citation type="submission" date="2015-04" db="EMBL/GenBank/DDBJ databases">
        <title>Complete genome sequence of Schizopora paradoxa KUC8140, a cosmopolitan wood degrader in East Asia.</title>
        <authorList>
            <consortium name="DOE Joint Genome Institute"/>
            <person name="Min B."/>
            <person name="Park H."/>
            <person name="Jang Y."/>
            <person name="Kim J.-J."/>
            <person name="Kim K.H."/>
            <person name="Pangilinan J."/>
            <person name="Lipzen A."/>
            <person name="Riley R."/>
            <person name="Grigoriev I.V."/>
            <person name="Spatafora J.W."/>
            <person name="Choi I.-G."/>
        </authorList>
    </citation>
    <scope>NUCLEOTIDE SEQUENCE [LARGE SCALE GENOMIC DNA]</scope>
    <source>
        <strain evidence="1 2">KUC8140</strain>
    </source>
</reference>
<dbReference type="PANTHER" id="PTHR10091:SF0">
    <property type="entry name" value="GALACTOSE MUTAROTASE"/>
    <property type="match status" value="1"/>
</dbReference>
<dbReference type="GO" id="GO:0006006">
    <property type="term" value="P:glucose metabolic process"/>
    <property type="evidence" value="ECO:0007669"/>
    <property type="project" value="TreeGrafter"/>
</dbReference>
<evidence type="ECO:0000313" key="2">
    <source>
        <dbReference type="Proteomes" id="UP000053477"/>
    </source>
</evidence>
<keyword evidence="2" id="KW-1185">Reference proteome</keyword>
<dbReference type="InterPro" id="IPR008183">
    <property type="entry name" value="Aldose_1/G6P_1-epimerase"/>
</dbReference>
<dbReference type="Proteomes" id="UP000053477">
    <property type="component" value="Unassembled WGS sequence"/>
</dbReference>
<dbReference type="InterPro" id="IPR011013">
    <property type="entry name" value="Gal_mutarotase_sf_dom"/>
</dbReference>